<reference evidence="1 2" key="1">
    <citation type="journal article" date="2019" name="Sci. Rep.">
        <title>Orb-weaving spider Araneus ventricosus genome elucidates the spidroin gene catalogue.</title>
        <authorList>
            <person name="Kono N."/>
            <person name="Nakamura H."/>
            <person name="Ohtoshi R."/>
            <person name="Moran D.A.P."/>
            <person name="Shinohara A."/>
            <person name="Yoshida Y."/>
            <person name="Fujiwara M."/>
            <person name="Mori M."/>
            <person name="Tomita M."/>
            <person name="Arakawa K."/>
        </authorList>
    </citation>
    <scope>NUCLEOTIDE SEQUENCE [LARGE SCALE GENOMIC DNA]</scope>
</reference>
<accession>A0A4Y2PFG2</accession>
<evidence type="ECO:0000313" key="2">
    <source>
        <dbReference type="Proteomes" id="UP000499080"/>
    </source>
</evidence>
<dbReference type="Proteomes" id="UP000499080">
    <property type="component" value="Unassembled WGS sequence"/>
</dbReference>
<sequence length="33" mass="3617">GPQHYPDNGLVSGTRGEVSRNQEEEAVLLCYVV</sequence>
<keyword evidence="2" id="KW-1185">Reference proteome</keyword>
<name>A0A4Y2PFG2_ARAVE</name>
<feature type="non-terminal residue" evidence="1">
    <location>
        <position position="1"/>
    </location>
</feature>
<proteinExistence type="predicted"/>
<protein>
    <submittedName>
        <fullName evidence="1">Uncharacterized protein</fullName>
    </submittedName>
</protein>
<evidence type="ECO:0000313" key="1">
    <source>
        <dbReference type="EMBL" id="GBN48746.1"/>
    </source>
</evidence>
<organism evidence="1 2">
    <name type="scientific">Araneus ventricosus</name>
    <name type="common">Orbweaver spider</name>
    <name type="synonym">Epeira ventricosa</name>
    <dbReference type="NCBI Taxonomy" id="182803"/>
    <lineage>
        <taxon>Eukaryota</taxon>
        <taxon>Metazoa</taxon>
        <taxon>Ecdysozoa</taxon>
        <taxon>Arthropoda</taxon>
        <taxon>Chelicerata</taxon>
        <taxon>Arachnida</taxon>
        <taxon>Araneae</taxon>
        <taxon>Araneomorphae</taxon>
        <taxon>Entelegynae</taxon>
        <taxon>Araneoidea</taxon>
        <taxon>Araneidae</taxon>
        <taxon>Araneus</taxon>
    </lineage>
</organism>
<dbReference type="AlphaFoldDB" id="A0A4Y2PFG2"/>
<gene>
    <name evidence="1" type="ORF">AVEN_200607_1</name>
</gene>
<comment type="caution">
    <text evidence="1">The sequence shown here is derived from an EMBL/GenBank/DDBJ whole genome shotgun (WGS) entry which is preliminary data.</text>
</comment>
<dbReference type="EMBL" id="BGPR01132290">
    <property type="protein sequence ID" value="GBN48746.1"/>
    <property type="molecule type" value="Genomic_DNA"/>
</dbReference>